<protein>
    <submittedName>
        <fullName evidence="3">TlpA family protein disulfide reductase</fullName>
    </submittedName>
</protein>
<dbReference type="SUPFAM" id="SSF52833">
    <property type="entry name" value="Thioredoxin-like"/>
    <property type="match status" value="1"/>
</dbReference>
<dbReference type="InterPro" id="IPR000866">
    <property type="entry name" value="AhpC/TSA"/>
</dbReference>
<accession>A0ABR6XQ19</accession>
<dbReference type="InterPro" id="IPR013766">
    <property type="entry name" value="Thioredoxin_domain"/>
</dbReference>
<dbReference type="Pfam" id="PF00578">
    <property type="entry name" value="AhpC-TSA"/>
    <property type="match status" value="1"/>
</dbReference>
<comment type="caution">
    <text evidence="3">The sequence shown here is derived from an EMBL/GenBank/DDBJ whole genome shotgun (WGS) entry which is preliminary data.</text>
</comment>
<keyword evidence="1" id="KW-0732">Signal</keyword>
<dbReference type="EMBL" id="JACOFU010000002">
    <property type="protein sequence ID" value="MBC3831423.1"/>
    <property type="molecule type" value="Genomic_DNA"/>
</dbReference>
<dbReference type="Gene3D" id="3.40.30.10">
    <property type="entry name" value="Glutaredoxin"/>
    <property type="match status" value="1"/>
</dbReference>
<evidence type="ECO:0000256" key="1">
    <source>
        <dbReference type="SAM" id="SignalP"/>
    </source>
</evidence>
<evidence type="ECO:0000313" key="3">
    <source>
        <dbReference type="EMBL" id="MBC3831423.1"/>
    </source>
</evidence>
<evidence type="ECO:0000259" key="2">
    <source>
        <dbReference type="PROSITE" id="PS51352"/>
    </source>
</evidence>
<feature type="signal peptide" evidence="1">
    <location>
        <begin position="1"/>
        <end position="24"/>
    </location>
</feature>
<keyword evidence="4" id="KW-1185">Reference proteome</keyword>
<dbReference type="PROSITE" id="PS51352">
    <property type="entry name" value="THIOREDOXIN_2"/>
    <property type="match status" value="1"/>
</dbReference>
<gene>
    <name evidence="3" type="ORF">H8K33_07875</name>
</gene>
<dbReference type="InterPro" id="IPR050553">
    <property type="entry name" value="Thioredoxin_ResA/DsbE_sf"/>
</dbReference>
<evidence type="ECO:0000313" key="4">
    <source>
        <dbReference type="Proteomes" id="UP000643610"/>
    </source>
</evidence>
<organism evidence="3 4">
    <name type="scientific">Undibacterium amnicola</name>
    <dbReference type="NCBI Taxonomy" id="1834038"/>
    <lineage>
        <taxon>Bacteria</taxon>
        <taxon>Pseudomonadati</taxon>
        <taxon>Pseudomonadota</taxon>
        <taxon>Betaproteobacteria</taxon>
        <taxon>Burkholderiales</taxon>
        <taxon>Oxalobacteraceae</taxon>
        <taxon>Undibacterium</taxon>
    </lineage>
</organism>
<reference evidence="3 4" key="1">
    <citation type="submission" date="2020-08" db="EMBL/GenBank/DDBJ databases">
        <title>Novel species isolated from subtropical streams in China.</title>
        <authorList>
            <person name="Lu H."/>
        </authorList>
    </citation>
    <scope>NUCLEOTIDE SEQUENCE [LARGE SCALE GENOMIC DNA]</scope>
    <source>
        <strain evidence="3 4">KCTC 52442</strain>
    </source>
</reference>
<feature type="chain" id="PRO_5045242661" evidence="1">
    <location>
        <begin position="25"/>
        <end position="286"/>
    </location>
</feature>
<sequence>MLTSLIAPIVLSVFLLSCSAQCLARQIANAVAEKVEASSVNEYDNKYVNLEPEIELKELTKDFQQWWNYTYYNIRLGKEFIGLDVNSTVLDKENFLKKMSEAKLIAIKLKTAEPSDVYRLYVLDNMDNSMQSIRRTSARIAQTELGYFYMQGKPLPNMDVFDINGKAHNQNSLLGKLTVVKTWFIKCTACIEEFPQANKLVELYQDNPRVQFLSLALDPQAELIKFLEAQPLKYAVVPKMQSYIQNELKLGAYPTHLIVGTDGKIMKVFERLHELETFLETAVTKL</sequence>
<proteinExistence type="predicted"/>
<name>A0ABR6XQ19_9BURK</name>
<dbReference type="CDD" id="cd02966">
    <property type="entry name" value="TlpA_like_family"/>
    <property type="match status" value="1"/>
</dbReference>
<dbReference type="Proteomes" id="UP000643610">
    <property type="component" value="Unassembled WGS sequence"/>
</dbReference>
<dbReference type="PANTHER" id="PTHR42852">
    <property type="entry name" value="THIOL:DISULFIDE INTERCHANGE PROTEIN DSBE"/>
    <property type="match status" value="1"/>
</dbReference>
<dbReference type="PANTHER" id="PTHR42852:SF13">
    <property type="entry name" value="PROTEIN DIPZ"/>
    <property type="match status" value="1"/>
</dbReference>
<feature type="domain" description="Thioredoxin" evidence="2">
    <location>
        <begin position="149"/>
        <end position="286"/>
    </location>
</feature>
<dbReference type="InterPro" id="IPR036249">
    <property type="entry name" value="Thioredoxin-like_sf"/>
</dbReference>